<feature type="chain" id="PRO_5003953098" evidence="1">
    <location>
        <begin position="20"/>
        <end position="436"/>
    </location>
</feature>
<gene>
    <name evidence="2" type="ORF">BEWA_049020</name>
</gene>
<dbReference type="KEGG" id="beq:BEWA_049020"/>
<name>L1LAX7_THEEQ</name>
<reference evidence="2 3" key="1">
    <citation type="journal article" date="2012" name="BMC Genomics">
        <title>Comparative genomic analysis and phylogenetic position of Theileria equi.</title>
        <authorList>
            <person name="Kappmeyer L.S."/>
            <person name="Thiagarajan M."/>
            <person name="Herndon D.R."/>
            <person name="Ramsay J.D."/>
            <person name="Caler E."/>
            <person name="Djikeng A."/>
            <person name="Gillespie J.J."/>
            <person name="Lau A.O."/>
            <person name="Roalson E.H."/>
            <person name="Silva J.C."/>
            <person name="Silva M.G."/>
            <person name="Suarez C.E."/>
            <person name="Ueti M.W."/>
            <person name="Nene V.M."/>
            <person name="Mealey R.H."/>
            <person name="Knowles D.P."/>
            <person name="Brayton K.A."/>
        </authorList>
    </citation>
    <scope>NUCLEOTIDE SEQUENCE [LARGE SCALE GENOMIC DNA]</scope>
    <source>
        <strain evidence="2 3">WA</strain>
    </source>
</reference>
<dbReference type="eggNOG" id="ENOG502QWWF">
    <property type="taxonomic scope" value="Eukaryota"/>
</dbReference>
<dbReference type="GeneID" id="15805061"/>
<keyword evidence="1" id="KW-0732">Signal</keyword>
<protein>
    <submittedName>
        <fullName evidence="2">Signal peptide containing protein</fullName>
    </submittedName>
</protein>
<dbReference type="EMBL" id="ACOU01000007">
    <property type="protein sequence ID" value="EKX72435.1"/>
    <property type="molecule type" value="Genomic_DNA"/>
</dbReference>
<comment type="caution">
    <text evidence="2">The sequence shown here is derived from an EMBL/GenBank/DDBJ whole genome shotgun (WGS) entry which is preliminary data.</text>
</comment>
<dbReference type="AlphaFoldDB" id="L1LAX7"/>
<feature type="signal peptide" evidence="1">
    <location>
        <begin position="1"/>
        <end position="19"/>
    </location>
</feature>
<keyword evidence="3" id="KW-1185">Reference proteome</keyword>
<accession>L1LAX7</accession>
<sequence length="436" mass="50079">MVTSRHILFLSLVLPGIWAGSVKHPVISLDIGRKDPYNSDNHEVKVEKCERDGQVFYHHALDMPSKLSEITVDGHYIHADLFPFRDELVLSSLVYWRYNKPDMLTLNLENSQVFLWNNGNGRLVQQASTLDDFGATKKGGSITIDIAKDKRYVTNGNVIQVFTVENEDLKGYTIYRHTARPFIARKIVEGRNEIDITVGSELLNIYVYKWNKIPLLLDFELVTDQNVTFAYIDNKWTPVKIPKRNDPKRRSYIAELVEYVACRMGRSVFIDIGVISHRGKYSGKCRFPNMKTVNGATINTEITSRHYSELKGYVATLHLTSAGNSFHLKYVVRGKNNIDIDIPTKPIRGVMFLTRAESSGLLSKVYDMFSTDFNANVIVMLTNVFEYFIEVKEFQYVKFAESNKELKTAEQLQYFKNKITIWKDGKRVGTLSELQQ</sequence>
<dbReference type="VEuPathDB" id="PiroplasmaDB:BEWA_049020"/>
<dbReference type="RefSeq" id="XP_004831887.1">
    <property type="nucleotide sequence ID" value="XM_004831830.1"/>
</dbReference>
<organism evidence="2 3">
    <name type="scientific">Theileria equi strain WA</name>
    <dbReference type="NCBI Taxonomy" id="1537102"/>
    <lineage>
        <taxon>Eukaryota</taxon>
        <taxon>Sar</taxon>
        <taxon>Alveolata</taxon>
        <taxon>Apicomplexa</taxon>
        <taxon>Aconoidasida</taxon>
        <taxon>Piroplasmida</taxon>
        <taxon>Theileriidae</taxon>
        <taxon>Theileria</taxon>
    </lineage>
</organism>
<dbReference type="Proteomes" id="UP000031512">
    <property type="component" value="Unassembled WGS sequence"/>
</dbReference>
<evidence type="ECO:0000256" key="1">
    <source>
        <dbReference type="SAM" id="SignalP"/>
    </source>
</evidence>
<evidence type="ECO:0000313" key="3">
    <source>
        <dbReference type="Proteomes" id="UP000031512"/>
    </source>
</evidence>
<evidence type="ECO:0000313" key="2">
    <source>
        <dbReference type="EMBL" id="EKX72435.1"/>
    </source>
</evidence>
<proteinExistence type="predicted"/>